<dbReference type="Gene3D" id="2.40.160.20">
    <property type="match status" value="1"/>
</dbReference>
<protein>
    <recommendedName>
        <fullName evidence="3">Outer membrane protein beta-barrel domain-containing protein</fullName>
    </recommendedName>
</protein>
<evidence type="ECO:0000313" key="2">
    <source>
        <dbReference type="Proteomes" id="UP001249959"/>
    </source>
</evidence>
<gene>
    <name evidence="1" type="ORF">PQG45_11575</name>
</gene>
<accession>A0ABU3TUZ5</accession>
<comment type="caution">
    <text evidence="1">The sequence shown here is derived from an EMBL/GenBank/DDBJ whole genome shotgun (WGS) entry which is preliminary data.</text>
</comment>
<dbReference type="Proteomes" id="UP001249959">
    <property type="component" value="Unassembled WGS sequence"/>
</dbReference>
<dbReference type="RefSeq" id="WP_315577285.1">
    <property type="nucleotide sequence ID" value="NZ_JARDXH010000006.1"/>
</dbReference>
<evidence type="ECO:0008006" key="3">
    <source>
        <dbReference type="Google" id="ProtNLM"/>
    </source>
</evidence>
<sequence length="318" mass="35089">MFRIIVMVLLLVGLNRVDSNAQMWFLGQKGRKKSPFPVFKKHTSVSFGAGSSHYIGDLVPVAGLFSVAAQTTRWNVGVNFTRHLSPNFSANLGLNYIRIAGDDSYFSPVGDWDANFLRNLHFRNDIKELSLVGMYEIGGNPENNLKRNAVSPYVYLGVTGFLHSPDARKQAGVDGSGNPVQSPWLSESNASLLDYKNEGVDYSLMGISIPFGVGFRYKITSSMDVGFDFGYRIALTDYLDDVTDIRSSVVPLSIAGSMLYTDRSGEPFAANTLVNRIPVPSTVSAPKISTGPDQYFTTQIRLIYHLRNKIDCPPLPIQ</sequence>
<organism evidence="1 2">
    <name type="scientific">Aquirufa regiilacus</name>
    <dbReference type="NCBI Taxonomy" id="3024868"/>
    <lineage>
        <taxon>Bacteria</taxon>
        <taxon>Pseudomonadati</taxon>
        <taxon>Bacteroidota</taxon>
        <taxon>Cytophagia</taxon>
        <taxon>Cytophagales</taxon>
        <taxon>Flectobacillaceae</taxon>
        <taxon>Aquirufa</taxon>
    </lineage>
</organism>
<keyword evidence="2" id="KW-1185">Reference proteome</keyword>
<reference evidence="1 2" key="1">
    <citation type="submission" date="2023-09" db="EMBL/GenBank/DDBJ databases">
        <title>Aquirufa genomes.</title>
        <authorList>
            <person name="Pitt A."/>
        </authorList>
    </citation>
    <scope>NUCLEOTIDE SEQUENCE [LARGE SCALE GENOMIC DNA]</scope>
    <source>
        <strain evidence="1 2">LEOWEIH-7C</strain>
    </source>
</reference>
<dbReference type="EMBL" id="JAVNWW010000008">
    <property type="protein sequence ID" value="MDU0809668.1"/>
    <property type="molecule type" value="Genomic_DNA"/>
</dbReference>
<evidence type="ECO:0000313" key="1">
    <source>
        <dbReference type="EMBL" id="MDU0809668.1"/>
    </source>
</evidence>
<name>A0ABU3TUZ5_9BACT</name>
<proteinExistence type="predicted"/>